<dbReference type="GO" id="GO:0003677">
    <property type="term" value="F:DNA binding"/>
    <property type="evidence" value="ECO:0007669"/>
    <property type="project" value="UniProtKB-UniRule"/>
</dbReference>
<dbReference type="Proteomes" id="UP001152519">
    <property type="component" value="Unassembled WGS sequence"/>
</dbReference>
<dbReference type="Pfam" id="PF03704">
    <property type="entry name" value="BTAD"/>
    <property type="match status" value="1"/>
</dbReference>
<keyword evidence="10" id="KW-1185">Reference proteome</keyword>
<evidence type="ECO:0000256" key="1">
    <source>
        <dbReference type="ARBA" id="ARBA00005820"/>
    </source>
</evidence>
<comment type="caution">
    <text evidence="9">The sequence shown here is derived from an EMBL/GenBank/DDBJ whole genome shotgun (WGS) entry which is preliminary data.</text>
</comment>
<dbReference type="SUPFAM" id="SSF46894">
    <property type="entry name" value="C-terminal effector domain of the bipartite response regulators"/>
    <property type="match status" value="1"/>
</dbReference>
<dbReference type="PANTHER" id="PTHR35807:SF1">
    <property type="entry name" value="TRANSCRIPTIONAL REGULATOR REDD"/>
    <property type="match status" value="1"/>
</dbReference>
<dbReference type="InterPro" id="IPR005158">
    <property type="entry name" value="BTAD"/>
</dbReference>
<evidence type="ECO:0000313" key="10">
    <source>
        <dbReference type="Proteomes" id="UP001152519"/>
    </source>
</evidence>
<dbReference type="Gene3D" id="1.25.40.10">
    <property type="entry name" value="Tetratricopeptide repeat domain"/>
    <property type="match status" value="1"/>
</dbReference>
<feature type="region of interest" description="Disordered" evidence="7">
    <location>
        <begin position="347"/>
        <end position="390"/>
    </location>
</feature>
<dbReference type="GO" id="GO:0006355">
    <property type="term" value="P:regulation of DNA-templated transcription"/>
    <property type="evidence" value="ECO:0007669"/>
    <property type="project" value="InterPro"/>
</dbReference>
<feature type="domain" description="OmpR/PhoB-type" evidence="8">
    <location>
        <begin position="20"/>
        <end position="121"/>
    </location>
</feature>
<dbReference type="Gene3D" id="1.10.10.10">
    <property type="entry name" value="Winged helix-like DNA-binding domain superfamily/Winged helix DNA-binding domain"/>
    <property type="match status" value="1"/>
</dbReference>
<dbReference type="CDD" id="cd15831">
    <property type="entry name" value="BTAD"/>
    <property type="match status" value="1"/>
</dbReference>
<evidence type="ECO:0000313" key="9">
    <source>
        <dbReference type="EMBL" id="CAG6396101.1"/>
    </source>
</evidence>
<keyword evidence="2" id="KW-0902">Two-component regulatory system</keyword>
<dbReference type="SMART" id="SM01043">
    <property type="entry name" value="BTAD"/>
    <property type="match status" value="1"/>
</dbReference>
<sequence length="390" mass="41697">MVLSNALENSSGLSPGNTAPHLHTTDHTRFTVLGMLAVTDGSESVVLQPSRPAALLAALLLNANSVVSVDFLQRVIWGEETPAQGKSALHSCVLRLRRLFGKYGIAGNMIEAVPGGYRLTADAASLDLVRFRELLGAGYATGEPEAELRLLREALALWRPPLLANVPSDLLHRDELPKLQEEWLRAIERVFDLELECGRHREALADIWSTARAYPLHERFTEQLMEALERAGRRAEALAEYRRLKSYLAQALGVDPGSALQRLELAILRGESSGGQEAPPPRRPPPPPPAADPAATDPAGADPAHGEPVDGGRVLDSLVGAGLLEEGPRGLYRVHELLRVFTRAAAARGDGGSAPEPSAPPIPPSASARTGHPTTEPQRPGAAGLHPTEA</sequence>
<feature type="compositionally biased region" description="Low complexity" evidence="7">
    <location>
        <begin position="347"/>
        <end position="356"/>
    </location>
</feature>
<name>A0A9W4DR33_9ACTN</name>
<protein>
    <submittedName>
        <fullName evidence="9">DNA-binding transcriptional activator of the SARP family</fullName>
    </submittedName>
</protein>
<dbReference type="GO" id="GO:0000160">
    <property type="term" value="P:phosphorelay signal transduction system"/>
    <property type="evidence" value="ECO:0007669"/>
    <property type="project" value="UniProtKB-KW"/>
</dbReference>
<feature type="region of interest" description="Disordered" evidence="7">
    <location>
        <begin position="1"/>
        <end position="21"/>
    </location>
</feature>
<dbReference type="SMART" id="SM00862">
    <property type="entry name" value="Trans_reg_C"/>
    <property type="match status" value="1"/>
</dbReference>
<evidence type="ECO:0000256" key="6">
    <source>
        <dbReference type="PROSITE-ProRule" id="PRU01091"/>
    </source>
</evidence>
<dbReference type="InterPro" id="IPR001867">
    <property type="entry name" value="OmpR/PhoB-type_DNA-bd"/>
</dbReference>
<evidence type="ECO:0000256" key="4">
    <source>
        <dbReference type="ARBA" id="ARBA00023125"/>
    </source>
</evidence>
<gene>
    <name evidence="9" type="ORF">SCOCK_40021</name>
</gene>
<dbReference type="SUPFAM" id="SSF48452">
    <property type="entry name" value="TPR-like"/>
    <property type="match status" value="1"/>
</dbReference>
<comment type="similarity">
    <text evidence="1">Belongs to the AfsR/DnrI/RedD regulatory family.</text>
</comment>
<reference evidence="9" key="1">
    <citation type="submission" date="2021-05" db="EMBL/GenBank/DDBJ databases">
        <authorList>
            <person name="Arsene-Ploetze F."/>
        </authorList>
    </citation>
    <scope>NUCLEOTIDE SEQUENCE</scope>
    <source>
        <strain evidence="9">DSM 42138</strain>
    </source>
</reference>
<feature type="compositionally biased region" description="Polar residues" evidence="7">
    <location>
        <begin position="1"/>
        <end position="17"/>
    </location>
</feature>
<dbReference type="InterPro" id="IPR051677">
    <property type="entry name" value="AfsR-DnrI-RedD_regulator"/>
</dbReference>
<dbReference type="Pfam" id="PF00486">
    <property type="entry name" value="Trans_reg_C"/>
    <property type="match status" value="1"/>
</dbReference>
<feature type="DNA-binding region" description="OmpR/PhoB-type" evidence="6">
    <location>
        <begin position="20"/>
        <end position="121"/>
    </location>
</feature>
<dbReference type="PANTHER" id="PTHR35807">
    <property type="entry name" value="TRANSCRIPTIONAL REGULATOR REDD-RELATED"/>
    <property type="match status" value="1"/>
</dbReference>
<dbReference type="InterPro" id="IPR016032">
    <property type="entry name" value="Sig_transdc_resp-reg_C-effctor"/>
</dbReference>
<dbReference type="InterPro" id="IPR036388">
    <property type="entry name" value="WH-like_DNA-bd_sf"/>
</dbReference>
<evidence type="ECO:0000256" key="5">
    <source>
        <dbReference type="ARBA" id="ARBA00023163"/>
    </source>
</evidence>
<keyword evidence="5" id="KW-0804">Transcription</keyword>
<feature type="compositionally biased region" description="Pro residues" evidence="7">
    <location>
        <begin position="278"/>
        <end position="291"/>
    </location>
</feature>
<evidence type="ECO:0000256" key="7">
    <source>
        <dbReference type="SAM" id="MobiDB-lite"/>
    </source>
</evidence>
<keyword evidence="4 6" id="KW-0238">DNA-binding</keyword>
<organism evidence="9 10">
    <name type="scientific">Actinacidiphila cocklensis</name>
    <dbReference type="NCBI Taxonomy" id="887465"/>
    <lineage>
        <taxon>Bacteria</taxon>
        <taxon>Bacillati</taxon>
        <taxon>Actinomycetota</taxon>
        <taxon>Actinomycetes</taxon>
        <taxon>Kitasatosporales</taxon>
        <taxon>Streptomycetaceae</taxon>
        <taxon>Actinacidiphila</taxon>
    </lineage>
</organism>
<evidence type="ECO:0000256" key="2">
    <source>
        <dbReference type="ARBA" id="ARBA00023012"/>
    </source>
</evidence>
<accession>A0A9W4DR33</accession>
<keyword evidence="3" id="KW-0805">Transcription regulation</keyword>
<dbReference type="AlphaFoldDB" id="A0A9W4DR33"/>
<feature type="region of interest" description="Disordered" evidence="7">
    <location>
        <begin position="272"/>
        <end position="313"/>
    </location>
</feature>
<proteinExistence type="inferred from homology"/>
<dbReference type="InterPro" id="IPR011990">
    <property type="entry name" value="TPR-like_helical_dom_sf"/>
</dbReference>
<evidence type="ECO:0000259" key="8">
    <source>
        <dbReference type="PROSITE" id="PS51755"/>
    </source>
</evidence>
<feature type="compositionally biased region" description="Low complexity" evidence="7">
    <location>
        <begin position="292"/>
        <end position="303"/>
    </location>
</feature>
<evidence type="ECO:0000256" key="3">
    <source>
        <dbReference type="ARBA" id="ARBA00023015"/>
    </source>
</evidence>
<dbReference type="PROSITE" id="PS51755">
    <property type="entry name" value="OMPR_PHOB"/>
    <property type="match status" value="1"/>
</dbReference>
<dbReference type="EMBL" id="CAJSLV010000070">
    <property type="protein sequence ID" value="CAG6396101.1"/>
    <property type="molecule type" value="Genomic_DNA"/>
</dbReference>